<evidence type="ECO:0000313" key="3">
    <source>
        <dbReference type="Proteomes" id="UP000198816"/>
    </source>
</evidence>
<evidence type="ECO:0000313" key="2">
    <source>
        <dbReference type="EMBL" id="SDX35272.1"/>
    </source>
</evidence>
<dbReference type="EMBL" id="FNNZ01000022">
    <property type="protein sequence ID" value="SDX35272.1"/>
    <property type="molecule type" value="Genomic_DNA"/>
</dbReference>
<dbReference type="OrthoDB" id="5767289at2"/>
<dbReference type="AlphaFoldDB" id="A0A1H3AZX1"/>
<dbReference type="Pfam" id="PF03886">
    <property type="entry name" value="ABC_trans_aux"/>
    <property type="match status" value="1"/>
</dbReference>
<protein>
    <submittedName>
        <fullName evidence="2">Cholesterol transport system auxiliary component</fullName>
    </submittedName>
</protein>
<dbReference type="Proteomes" id="UP000198816">
    <property type="component" value="Unassembled WGS sequence"/>
</dbReference>
<reference evidence="3" key="1">
    <citation type="submission" date="2016-10" db="EMBL/GenBank/DDBJ databases">
        <authorList>
            <person name="Varghese N."/>
            <person name="Submissions S."/>
        </authorList>
    </citation>
    <scope>NUCLEOTIDE SEQUENCE [LARGE SCALE GENOMIC DNA]</scope>
    <source>
        <strain evidence="3">DSM 217</strain>
    </source>
</reference>
<evidence type="ECO:0000259" key="1">
    <source>
        <dbReference type="Pfam" id="PF03886"/>
    </source>
</evidence>
<organism evidence="2 3">
    <name type="scientific">Thiocapsa roseopersicina</name>
    <dbReference type="NCBI Taxonomy" id="1058"/>
    <lineage>
        <taxon>Bacteria</taxon>
        <taxon>Pseudomonadati</taxon>
        <taxon>Pseudomonadota</taxon>
        <taxon>Gammaproteobacteria</taxon>
        <taxon>Chromatiales</taxon>
        <taxon>Chromatiaceae</taxon>
        <taxon>Thiocapsa</taxon>
    </lineage>
</organism>
<dbReference type="STRING" id="1058.SAMN05421783_12225"/>
<gene>
    <name evidence="2" type="ORF">SAMN05421783_12225</name>
</gene>
<accession>A0A1H3AZX1</accession>
<dbReference type="Gene3D" id="3.40.50.10610">
    <property type="entry name" value="ABC-type transport auxiliary lipoprotein component"/>
    <property type="match status" value="1"/>
</dbReference>
<dbReference type="PROSITE" id="PS51257">
    <property type="entry name" value="PROKAR_LIPOPROTEIN"/>
    <property type="match status" value="1"/>
</dbReference>
<name>A0A1H3AZX1_THIRO</name>
<proteinExistence type="predicted"/>
<dbReference type="SUPFAM" id="SSF159594">
    <property type="entry name" value="XCC0632-like"/>
    <property type="match status" value="1"/>
</dbReference>
<dbReference type="InterPro" id="IPR005586">
    <property type="entry name" value="ABC_trans_aux"/>
</dbReference>
<sequence length="224" mass="24219">MVSVTRPSRAIGAISALLLILAVSGCGSSAPARPDLFYSLDPEPLEPPVGSPLPATLLVNDLAARGFLGGRQIVFRTQAEPLRVQRYNDLLWADPVPRALSRNLVRAARAARVFAFTLIPADRGTADYLLGGEVERFEHLPSPDPSTAPSRVAGTLNLVLVRADNRRSLWDRSYSREIAVESEGERETPDDMARAFNRLAALLASDVVRDLRTLPGAARPQSGS</sequence>
<keyword evidence="3" id="KW-1185">Reference proteome</keyword>
<feature type="domain" description="ABC-type transport auxiliary lipoprotein component" evidence="1">
    <location>
        <begin position="38"/>
        <end position="207"/>
    </location>
</feature>